<evidence type="ECO:0000259" key="1">
    <source>
        <dbReference type="Pfam" id="PF03372"/>
    </source>
</evidence>
<dbReference type="PANTHER" id="PTHR12121">
    <property type="entry name" value="CARBON CATABOLITE REPRESSOR PROTEIN 4"/>
    <property type="match status" value="1"/>
</dbReference>
<dbReference type="CDD" id="cd09083">
    <property type="entry name" value="EEP-1"/>
    <property type="match status" value="1"/>
</dbReference>
<evidence type="ECO:0000313" key="2">
    <source>
        <dbReference type="EMBL" id="TPG65545.1"/>
    </source>
</evidence>
<protein>
    <submittedName>
        <fullName evidence="2">Endonuclease/exonuclease/phosphatase family protein</fullName>
    </submittedName>
</protein>
<accession>A0A502GV81</accession>
<name>A0A502GV81_9BACT</name>
<dbReference type="InterPro" id="IPR050410">
    <property type="entry name" value="CCR4/nocturin_mRNA_transcr"/>
</dbReference>
<feature type="domain" description="Endonuclease/exonuclease/phosphatase" evidence="1">
    <location>
        <begin position="58"/>
        <end position="301"/>
    </location>
</feature>
<comment type="caution">
    <text evidence="2">The sequence shown here is derived from an EMBL/GenBank/DDBJ whole genome shotgun (WGS) entry which is preliminary data.</text>
</comment>
<organism evidence="2 3">
    <name type="scientific">Hymenobacter nivis</name>
    <dbReference type="NCBI Taxonomy" id="1850093"/>
    <lineage>
        <taxon>Bacteria</taxon>
        <taxon>Pseudomonadati</taxon>
        <taxon>Bacteroidota</taxon>
        <taxon>Cytophagia</taxon>
        <taxon>Cytophagales</taxon>
        <taxon>Hymenobacteraceae</taxon>
        <taxon>Hymenobacter</taxon>
    </lineage>
</organism>
<keyword evidence="3" id="KW-1185">Reference proteome</keyword>
<sequence>MFNGSGGGQYLCPARWGPYCRLLSPCFFRLPMFKKVFLAALVLCALAGPLGAQTLKLATYNIRYDNKQDTANAWHKRLPYLAGLIKFQDFDLFGTQEVLRNQLQDLAGALPGYGHVGVGRDDGKEAGEYSAIFYKTAKFELLKQGTFWLSPTPAVVSKGWDAALPRICTWGQFRDRGTGFVFYFFNTHFDHIGVVARRESAKLILARVQALAGATPAILSGDFNVDQRDESYALINASGRLKDAYATAALVYAPNGTFNDFNSRAKSDARIDHIFLSPAFTVARYGILTDTYGGGKTPSDHYPVAIEARYARPKK</sequence>
<gene>
    <name evidence="2" type="ORF">EAH73_13885</name>
</gene>
<dbReference type="InterPro" id="IPR005135">
    <property type="entry name" value="Endo/exonuclease/phosphatase"/>
</dbReference>
<reference evidence="2 3" key="1">
    <citation type="journal article" date="2019" name="Environ. Microbiol.">
        <title>Species interactions and distinct microbial communities in high Arctic permafrost affected cryosols are associated with the CH4 and CO2 gas fluxes.</title>
        <authorList>
            <person name="Altshuler I."/>
            <person name="Hamel J."/>
            <person name="Turney S."/>
            <person name="Magnuson E."/>
            <person name="Levesque R."/>
            <person name="Greer C."/>
            <person name="Whyte L.G."/>
        </authorList>
    </citation>
    <scope>NUCLEOTIDE SEQUENCE [LARGE SCALE GENOMIC DNA]</scope>
    <source>
        <strain evidence="2 3">S9.2P</strain>
    </source>
</reference>
<proteinExistence type="predicted"/>
<dbReference type="Pfam" id="PF03372">
    <property type="entry name" value="Exo_endo_phos"/>
    <property type="match status" value="1"/>
</dbReference>
<keyword evidence="2" id="KW-0378">Hydrolase</keyword>
<dbReference type="Gene3D" id="3.60.10.10">
    <property type="entry name" value="Endonuclease/exonuclease/phosphatase"/>
    <property type="match status" value="1"/>
</dbReference>
<dbReference type="EMBL" id="RCYZ01000005">
    <property type="protein sequence ID" value="TPG65545.1"/>
    <property type="molecule type" value="Genomic_DNA"/>
</dbReference>
<evidence type="ECO:0000313" key="3">
    <source>
        <dbReference type="Proteomes" id="UP000317646"/>
    </source>
</evidence>
<dbReference type="AlphaFoldDB" id="A0A502GV81"/>
<keyword evidence="2" id="KW-0269">Exonuclease</keyword>
<dbReference type="SUPFAM" id="SSF56219">
    <property type="entry name" value="DNase I-like"/>
    <property type="match status" value="1"/>
</dbReference>
<dbReference type="Proteomes" id="UP000317646">
    <property type="component" value="Unassembled WGS sequence"/>
</dbReference>
<dbReference type="InterPro" id="IPR036691">
    <property type="entry name" value="Endo/exonu/phosph_ase_sf"/>
</dbReference>
<dbReference type="GO" id="GO:0004519">
    <property type="term" value="F:endonuclease activity"/>
    <property type="evidence" value="ECO:0007669"/>
    <property type="project" value="UniProtKB-KW"/>
</dbReference>
<dbReference type="PANTHER" id="PTHR12121:SF36">
    <property type="entry name" value="ENDONUCLEASE_EXONUCLEASE_PHOSPHATASE DOMAIN-CONTAINING PROTEIN"/>
    <property type="match status" value="1"/>
</dbReference>
<keyword evidence="2" id="KW-0540">Nuclease</keyword>
<keyword evidence="2" id="KW-0255">Endonuclease</keyword>
<dbReference type="GO" id="GO:0000175">
    <property type="term" value="F:3'-5'-RNA exonuclease activity"/>
    <property type="evidence" value="ECO:0007669"/>
    <property type="project" value="TreeGrafter"/>
</dbReference>